<evidence type="ECO:0000313" key="4">
    <source>
        <dbReference type="Proteomes" id="UP000193240"/>
    </source>
</evidence>
<evidence type="ECO:0000256" key="2">
    <source>
        <dbReference type="ARBA" id="ARBA00023242"/>
    </source>
</evidence>
<dbReference type="GO" id="GO:0005634">
    <property type="term" value="C:nucleus"/>
    <property type="evidence" value="ECO:0007669"/>
    <property type="project" value="UniProtKB-SubCell"/>
</dbReference>
<organism evidence="3 4">
    <name type="scientific">Epicoccum nigrum</name>
    <name type="common">Soil fungus</name>
    <name type="synonym">Epicoccum purpurascens</name>
    <dbReference type="NCBI Taxonomy" id="105696"/>
    <lineage>
        <taxon>Eukaryota</taxon>
        <taxon>Fungi</taxon>
        <taxon>Dikarya</taxon>
        <taxon>Ascomycota</taxon>
        <taxon>Pezizomycotina</taxon>
        <taxon>Dothideomycetes</taxon>
        <taxon>Pleosporomycetidae</taxon>
        <taxon>Pleosporales</taxon>
        <taxon>Pleosporineae</taxon>
        <taxon>Didymellaceae</taxon>
        <taxon>Epicoccum</taxon>
    </lineage>
</organism>
<dbReference type="InParanoid" id="A0A1Y2M7C5"/>
<proteinExistence type="predicted"/>
<dbReference type="PANTHER" id="PTHR37534:SF20">
    <property type="entry name" value="PRO1A C6 ZINK-FINGER PROTEIN"/>
    <property type="match status" value="1"/>
</dbReference>
<dbReference type="Proteomes" id="UP000193240">
    <property type="component" value="Unassembled WGS sequence"/>
</dbReference>
<dbReference type="STRING" id="105696.A0A1Y2M7C5"/>
<dbReference type="Pfam" id="PF11951">
    <property type="entry name" value="Fungal_trans_2"/>
    <property type="match status" value="1"/>
</dbReference>
<dbReference type="InterPro" id="IPR021858">
    <property type="entry name" value="Fun_TF"/>
</dbReference>
<protein>
    <submittedName>
        <fullName evidence="3">Uncharacterized protein</fullName>
    </submittedName>
</protein>
<dbReference type="EMBL" id="KZ107840">
    <property type="protein sequence ID" value="OSS51941.1"/>
    <property type="molecule type" value="Genomic_DNA"/>
</dbReference>
<reference evidence="3 4" key="1">
    <citation type="journal article" date="2017" name="Genome Announc.">
        <title>Genome sequence of the saprophytic ascomycete Epicoccum nigrum ICMP 19927 strain isolated from New Zealand.</title>
        <authorList>
            <person name="Fokin M."/>
            <person name="Fleetwood D."/>
            <person name="Weir B.S."/>
            <person name="Villas-Boas S.G."/>
        </authorList>
    </citation>
    <scope>NUCLEOTIDE SEQUENCE [LARGE SCALE GENOMIC DNA]</scope>
    <source>
        <strain evidence="3 4">ICMP 19927</strain>
    </source>
</reference>
<name>A0A1Y2M7C5_EPING</name>
<keyword evidence="4" id="KW-1185">Reference proteome</keyword>
<sequence length="341" mass="37156">MALNLHMGNTPVTVSERAELFNSIIQVIVFEMALGNSAPWDTHFPAAITLFEDIMAASAARSTYRGQSQSRFASVLLGIEDPMWTNPSPSNHIWSASQTGFRFCAGLLIFIDIIASTSLGKAPQLLRYHSDVLAKSDDGLPAVGEAEIRLSGIFGCYNRIAESIAEISSLSSWKSALGSDLQDTQGSHRFHNVTLALENSLHDIQQNLAARATSSESAVPALIWGFAADIYRVIAAEGWQLANPSIRANVAQIMNLLDSVPSNQLRTMAWPICIAGCFAEKHEESFFSALFLRSNRAESFGALRDAQGLVEKAWRSRDELCERSFDFASGSATLGPRTLLV</sequence>
<dbReference type="PANTHER" id="PTHR37534">
    <property type="entry name" value="TRANSCRIPTIONAL ACTIVATOR PROTEIN UGA3"/>
    <property type="match status" value="1"/>
</dbReference>
<comment type="subcellular location">
    <subcellularLocation>
        <location evidence="1">Nucleus</location>
    </subcellularLocation>
</comment>
<accession>A0A1Y2M7C5</accession>
<gene>
    <name evidence="3" type="ORF">B5807_03634</name>
</gene>
<keyword evidence="2" id="KW-0539">Nucleus</keyword>
<evidence type="ECO:0000313" key="3">
    <source>
        <dbReference type="EMBL" id="OSS51941.1"/>
    </source>
</evidence>
<dbReference type="AlphaFoldDB" id="A0A1Y2M7C5"/>
<evidence type="ECO:0000256" key="1">
    <source>
        <dbReference type="ARBA" id="ARBA00004123"/>
    </source>
</evidence>